<dbReference type="Proteomes" id="UP000663854">
    <property type="component" value="Unassembled WGS sequence"/>
</dbReference>
<evidence type="ECO:0000313" key="4">
    <source>
        <dbReference type="Proteomes" id="UP000663870"/>
    </source>
</evidence>
<name>A0A814BVI9_9BILA</name>
<dbReference type="EMBL" id="CAJNOL010001063">
    <property type="protein sequence ID" value="CAF1278584.1"/>
    <property type="molecule type" value="Genomic_DNA"/>
</dbReference>
<keyword evidence="4" id="KW-1185">Reference proteome</keyword>
<sequence length="485" mass="55641">MAATVSIDDNSRLPENVLELEGDDFYRFTKSMSDALLTEVLKIQDIDSVLIFLQTSDIFEIFQHDSTILRDLKSKIGFDSNDGTFQVKLDLKLQYEYLSKLLKSKSDQKYTKSSSLTSEKIDILLRKHPILLSLLNFYENESTTNDQHEFLSLFINTITKNLFLSNTSRYRYDGKLKIFAVCLYILGGKTTYEFVRLNLPGSLPNLTTIHSSIQNNDDNLTEDKFRFNKMAKYLNSFGVQYAYCAEDYFLTPLSGGVPSPYHFKTDSISELKLWMNKNEKAPMLNIYCVQAIPPPNQTVAPPNFVLAGYGTSNADNKYFRAMLLMSGFYASLSNFDVHVDSSMFSIQTGNWSWYFLRSEQLFVFMQDATHLVTKLRNRLLSATAALQVGDKCITMKHLQQLLDNEEMIRLDHGLTQSDLKPTDRQNFRSCLRITSCDVLNLIARDDNSSGTYMYLKLIKLIITSYIEPTTSIEERMFQLHYSGSL</sequence>
<dbReference type="EMBL" id="CAJNOH010000182">
    <property type="protein sequence ID" value="CAF0931717.1"/>
    <property type="molecule type" value="Genomic_DNA"/>
</dbReference>
<evidence type="ECO:0000313" key="1">
    <source>
        <dbReference type="EMBL" id="CAF0931717.1"/>
    </source>
</evidence>
<proteinExistence type="predicted"/>
<evidence type="ECO:0000313" key="3">
    <source>
        <dbReference type="Proteomes" id="UP000663854"/>
    </source>
</evidence>
<gene>
    <name evidence="2" type="ORF">JXQ802_LOCUS28374</name>
    <name evidence="1" type="ORF">PYM288_LOCUS11090</name>
</gene>
<dbReference type="AlphaFoldDB" id="A0A814BVI9"/>
<comment type="caution">
    <text evidence="1">The sequence shown here is derived from an EMBL/GenBank/DDBJ whole genome shotgun (WGS) entry which is preliminary data.</text>
</comment>
<reference evidence="1" key="1">
    <citation type="submission" date="2021-02" db="EMBL/GenBank/DDBJ databases">
        <authorList>
            <person name="Nowell W R."/>
        </authorList>
    </citation>
    <scope>NUCLEOTIDE SEQUENCE</scope>
</reference>
<accession>A0A814BVI9</accession>
<organism evidence="1 3">
    <name type="scientific">Rotaria sordida</name>
    <dbReference type="NCBI Taxonomy" id="392033"/>
    <lineage>
        <taxon>Eukaryota</taxon>
        <taxon>Metazoa</taxon>
        <taxon>Spiralia</taxon>
        <taxon>Gnathifera</taxon>
        <taxon>Rotifera</taxon>
        <taxon>Eurotatoria</taxon>
        <taxon>Bdelloidea</taxon>
        <taxon>Philodinida</taxon>
        <taxon>Philodinidae</taxon>
        <taxon>Rotaria</taxon>
    </lineage>
</organism>
<protein>
    <submittedName>
        <fullName evidence="1">Uncharacterized protein</fullName>
    </submittedName>
</protein>
<dbReference type="Proteomes" id="UP000663870">
    <property type="component" value="Unassembled WGS sequence"/>
</dbReference>
<evidence type="ECO:0000313" key="2">
    <source>
        <dbReference type="EMBL" id="CAF1278584.1"/>
    </source>
</evidence>